<name>A0ABV0PTM5_9TELE</name>
<evidence type="ECO:0000313" key="2">
    <source>
        <dbReference type="EMBL" id="MEQ2186839.1"/>
    </source>
</evidence>
<keyword evidence="3" id="KW-1185">Reference proteome</keyword>
<evidence type="ECO:0000256" key="1">
    <source>
        <dbReference type="SAM" id="SignalP"/>
    </source>
</evidence>
<proteinExistence type="predicted"/>
<feature type="chain" id="PRO_5045570539" evidence="1">
    <location>
        <begin position="16"/>
        <end position="71"/>
    </location>
</feature>
<sequence>AYILLFRRFAQLLNAACTPLSACPERLRWNRGASAINISRIPPRDDYDRPRRFYASGRSFADAFRLFSFSQ</sequence>
<feature type="non-terminal residue" evidence="2">
    <location>
        <position position="1"/>
    </location>
</feature>
<feature type="signal peptide" evidence="1">
    <location>
        <begin position="1"/>
        <end position="15"/>
    </location>
</feature>
<evidence type="ECO:0000313" key="3">
    <source>
        <dbReference type="Proteomes" id="UP001476798"/>
    </source>
</evidence>
<dbReference type="EMBL" id="JAHRIO010086356">
    <property type="protein sequence ID" value="MEQ2186839.1"/>
    <property type="molecule type" value="Genomic_DNA"/>
</dbReference>
<comment type="caution">
    <text evidence="2">The sequence shown here is derived from an EMBL/GenBank/DDBJ whole genome shotgun (WGS) entry which is preliminary data.</text>
</comment>
<accession>A0ABV0PTM5</accession>
<protein>
    <submittedName>
        <fullName evidence="2">Uncharacterized protein</fullName>
    </submittedName>
</protein>
<organism evidence="2 3">
    <name type="scientific">Goodea atripinnis</name>
    <dbReference type="NCBI Taxonomy" id="208336"/>
    <lineage>
        <taxon>Eukaryota</taxon>
        <taxon>Metazoa</taxon>
        <taxon>Chordata</taxon>
        <taxon>Craniata</taxon>
        <taxon>Vertebrata</taxon>
        <taxon>Euteleostomi</taxon>
        <taxon>Actinopterygii</taxon>
        <taxon>Neopterygii</taxon>
        <taxon>Teleostei</taxon>
        <taxon>Neoteleostei</taxon>
        <taxon>Acanthomorphata</taxon>
        <taxon>Ovalentaria</taxon>
        <taxon>Atherinomorphae</taxon>
        <taxon>Cyprinodontiformes</taxon>
        <taxon>Goodeidae</taxon>
        <taxon>Goodea</taxon>
    </lineage>
</organism>
<keyword evidence="1" id="KW-0732">Signal</keyword>
<reference evidence="2 3" key="1">
    <citation type="submission" date="2021-06" db="EMBL/GenBank/DDBJ databases">
        <authorList>
            <person name="Palmer J.M."/>
        </authorList>
    </citation>
    <scope>NUCLEOTIDE SEQUENCE [LARGE SCALE GENOMIC DNA]</scope>
    <source>
        <strain evidence="2 3">GA_2019</strain>
        <tissue evidence="2">Muscle</tissue>
    </source>
</reference>
<gene>
    <name evidence="2" type="ORF">GOODEAATRI_032855</name>
</gene>
<dbReference type="Proteomes" id="UP001476798">
    <property type="component" value="Unassembled WGS sequence"/>
</dbReference>